<evidence type="ECO:0000256" key="3">
    <source>
        <dbReference type="PROSITE-ProRule" id="PRU00236"/>
    </source>
</evidence>
<dbReference type="Pfam" id="PF02146">
    <property type="entry name" value="SIR2"/>
    <property type="match status" value="1"/>
</dbReference>
<dbReference type="GO" id="GO:0046872">
    <property type="term" value="F:metal ion binding"/>
    <property type="evidence" value="ECO:0007669"/>
    <property type="project" value="UniProtKB-KW"/>
</dbReference>
<keyword evidence="3" id="KW-0479">Metal-binding</keyword>
<dbReference type="GO" id="GO:0005759">
    <property type="term" value="C:mitochondrial matrix"/>
    <property type="evidence" value="ECO:0007669"/>
    <property type="project" value="TreeGrafter"/>
</dbReference>
<keyword evidence="6" id="KW-1185">Reference proteome</keyword>
<dbReference type="InterPro" id="IPR026590">
    <property type="entry name" value="Ssirtuin_cat_dom"/>
</dbReference>
<protein>
    <recommendedName>
        <fullName evidence="4">Deacetylase sirtuin-type domain-containing protein</fullName>
    </recommendedName>
</protein>
<feature type="active site" description="Proton acceptor" evidence="3">
    <location>
        <position position="158"/>
    </location>
</feature>
<dbReference type="AlphaFoldDB" id="A0A9N9MXN2"/>
<feature type="binding site" evidence="3">
    <location>
        <position position="218"/>
    </location>
    <ligand>
        <name>Zn(2+)</name>
        <dbReference type="ChEBI" id="CHEBI:29105"/>
    </ligand>
</feature>
<dbReference type="SUPFAM" id="SSF52467">
    <property type="entry name" value="DHS-like NAD/FAD-binding domain"/>
    <property type="match status" value="1"/>
</dbReference>
<feature type="binding site" evidence="3">
    <location>
        <position position="221"/>
    </location>
    <ligand>
        <name>Zn(2+)</name>
        <dbReference type="ChEBI" id="CHEBI:29105"/>
    </ligand>
</feature>
<dbReference type="EMBL" id="OU892282">
    <property type="protein sequence ID" value="CAG9770780.1"/>
    <property type="molecule type" value="Genomic_DNA"/>
</dbReference>
<feature type="domain" description="Deacetylase sirtuin-type" evidence="4">
    <location>
        <begin position="33"/>
        <end position="311"/>
    </location>
</feature>
<dbReference type="GO" id="GO:0017136">
    <property type="term" value="F:histone deacetylase activity, NAD-dependent"/>
    <property type="evidence" value="ECO:0007669"/>
    <property type="project" value="TreeGrafter"/>
</dbReference>
<dbReference type="Proteomes" id="UP001152799">
    <property type="component" value="Chromosome 6"/>
</dbReference>
<feature type="binding site" evidence="3">
    <location>
        <position position="166"/>
    </location>
    <ligand>
        <name>Zn(2+)</name>
        <dbReference type="ChEBI" id="CHEBI:29105"/>
    </ligand>
</feature>
<dbReference type="Gene3D" id="3.40.50.1220">
    <property type="entry name" value="TPP-binding domain"/>
    <property type="match status" value="1"/>
</dbReference>
<dbReference type="InterPro" id="IPR026591">
    <property type="entry name" value="Sirtuin_cat_small_dom_sf"/>
</dbReference>
<evidence type="ECO:0000256" key="2">
    <source>
        <dbReference type="ARBA" id="ARBA00023027"/>
    </source>
</evidence>
<proteinExistence type="predicted"/>
<sequence length="311" mass="35360">MNPNIIRKGTKLIAQYRYQHSSAELHQFVPKHNPVNERDVKLLEDFIFSSKKLLVLTGAGVSTESGIPDYRSEGVGLYARTNHRPIQHIEFIKSAAARQRYWARNFVGWFRFSQRQPNSIHYFVRDLEIEDKIVHCVVTQNVDNLHFKAGSKKVIELHGTGYRVLCLNCDAVYDRSYIQEKLMKTNNINFDDTSKMIRPDGDVDIPLDVVKSFQTPACESCNGILKPDITFFGDNVPKYRVELIKEKVTDSDSVLVLGSSLSVFSGYRIILQAIEESKNICILNIGPTRADNLGVLKIEAKCGDILPKIKR</sequence>
<dbReference type="InterPro" id="IPR050134">
    <property type="entry name" value="NAD-dep_sirtuin_deacylases"/>
</dbReference>
<dbReference type="InterPro" id="IPR029035">
    <property type="entry name" value="DHS-like_NAD/FAD-binding_dom"/>
</dbReference>
<evidence type="ECO:0000259" key="4">
    <source>
        <dbReference type="PROSITE" id="PS50305"/>
    </source>
</evidence>
<keyword evidence="2" id="KW-0520">NAD</keyword>
<dbReference type="Gene3D" id="3.30.1600.10">
    <property type="entry name" value="SIR2/SIRT2 'Small Domain"/>
    <property type="match status" value="1"/>
</dbReference>
<dbReference type="GO" id="GO:0070403">
    <property type="term" value="F:NAD+ binding"/>
    <property type="evidence" value="ECO:0007669"/>
    <property type="project" value="InterPro"/>
</dbReference>
<organism evidence="5 6">
    <name type="scientific">Ceutorhynchus assimilis</name>
    <name type="common">cabbage seed weevil</name>
    <dbReference type="NCBI Taxonomy" id="467358"/>
    <lineage>
        <taxon>Eukaryota</taxon>
        <taxon>Metazoa</taxon>
        <taxon>Ecdysozoa</taxon>
        <taxon>Arthropoda</taxon>
        <taxon>Hexapoda</taxon>
        <taxon>Insecta</taxon>
        <taxon>Pterygota</taxon>
        <taxon>Neoptera</taxon>
        <taxon>Endopterygota</taxon>
        <taxon>Coleoptera</taxon>
        <taxon>Polyphaga</taxon>
        <taxon>Cucujiformia</taxon>
        <taxon>Curculionidae</taxon>
        <taxon>Ceutorhynchinae</taxon>
        <taxon>Ceutorhynchus</taxon>
    </lineage>
</organism>
<dbReference type="PANTHER" id="PTHR11085:SF10">
    <property type="entry name" value="NAD-DEPENDENT PROTEIN DEACYLASE SIRTUIN-5, MITOCHONDRIAL-RELATED"/>
    <property type="match status" value="1"/>
</dbReference>
<keyword evidence="1" id="KW-0808">Transferase</keyword>
<dbReference type="NCBIfam" id="NF003738">
    <property type="entry name" value="PRK05333.1"/>
    <property type="match status" value="1"/>
</dbReference>
<keyword evidence="3" id="KW-0862">Zinc</keyword>
<gene>
    <name evidence="5" type="ORF">CEUTPL_LOCUS11226</name>
</gene>
<evidence type="ECO:0000256" key="1">
    <source>
        <dbReference type="ARBA" id="ARBA00022679"/>
    </source>
</evidence>
<reference evidence="5" key="1">
    <citation type="submission" date="2022-01" db="EMBL/GenBank/DDBJ databases">
        <authorList>
            <person name="King R."/>
        </authorList>
    </citation>
    <scope>NUCLEOTIDE SEQUENCE</scope>
</reference>
<dbReference type="OrthoDB" id="424302at2759"/>
<evidence type="ECO:0000313" key="5">
    <source>
        <dbReference type="EMBL" id="CAG9770780.1"/>
    </source>
</evidence>
<accession>A0A9N9MXN2</accession>
<feature type="binding site" evidence="3">
    <location>
        <position position="169"/>
    </location>
    <ligand>
        <name>Zn(2+)</name>
        <dbReference type="ChEBI" id="CHEBI:29105"/>
    </ligand>
</feature>
<name>A0A9N9MXN2_9CUCU</name>
<evidence type="ECO:0000313" key="6">
    <source>
        <dbReference type="Proteomes" id="UP001152799"/>
    </source>
</evidence>
<dbReference type="InterPro" id="IPR003000">
    <property type="entry name" value="Sirtuin"/>
</dbReference>
<dbReference type="PANTHER" id="PTHR11085">
    <property type="entry name" value="NAD-DEPENDENT PROTEIN DEACYLASE SIRTUIN-5, MITOCHONDRIAL-RELATED"/>
    <property type="match status" value="1"/>
</dbReference>
<dbReference type="PROSITE" id="PS50305">
    <property type="entry name" value="SIRTUIN"/>
    <property type="match status" value="1"/>
</dbReference>